<sequence>MKFKIANLMQKKMTTSELVAQIPKEAFILDLTANSLDSCSPDFLNALFLAIPKQIYKIELRLNSLYKIAGKELASAFAGFGDNIRELDLSFNNFQAQAGVEIAKSFNALSHTLVSLNLEGNFLGKKDASELNVIFQSLKHIRALNLSSNCLNLLSLTTLQNLKGSLSQLEKIYLSYTEVASMSLECRLALCEIVSDECKLIFLDDKDKEFDETCESANLIRKIGLKSEIPSLEKQCLFAIKKGKMAKDSSEPTACLSPYP</sequence>
<dbReference type="Gene3D" id="3.80.10.10">
    <property type="entry name" value="Ribonuclease Inhibitor"/>
    <property type="match status" value="1"/>
</dbReference>
<dbReference type="InterPro" id="IPR001611">
    <property type="entry name" value="Leu-rich_rpt"/>
</dbReference>
<dbReference type="InterPro" id="IPR032675">
    <property type="entry name" value="LRR_dom_sf"/>
</dbReference>
<dbReference type="PATRIC" id="fig|45067.4.peg.168"/>
<organism evidence="1 2">
    <name type="scientific">Legionella lansingensis</name>
    <dbReference type="NCBI Taxonomy" id="45067"/>
    <lineage>
        <taxon>Bacteria</taxon>
        <taxon>Pseudomonadati</taxon>
        <taxon>Pseudomonadota</taxon>
        <taxon>Gammaproteobacteria</taxon>
        <taxon>Legionellales</taxon>
        <taxon>Legionellaceae</taxon>
        <taxon>Legionella</taxon>
    </lineage>
</organism>
<dbReference type="STRING" id="45067.Llan_0163"/>
<protein>
    <submittedName>
        <fullName evidence="1">Leucine-rich repeat-containing protein</fullName>
    </submittedName>
</protein>
<dbReference type="SUPFAM" id="SSF52047">
    <property type="entry name" value="RNI-like"/>
    <property type="match status" value="1"/>
</dbReference>
<name>A0A0W0VZK9_9GAMM</name>
<dbReference type="OrthoDB" id="5653363at2"/>
<reference evidence="1 2" key="1">
    <citation type="submission" date="2015-11" db="EMBL/GenBank/DDBJ databases">
        <title>Genomic analysis of 38 Legionella species identifies large and diverse effector repertoires.</title>
        <authorList>
            <person name="Burstein D."/>
            <person name="Amaro F."/>
            <person name="Zusman T."/>
            <person name="Lifshitz Z."/>
            <person name="Cohen O."/>
            <person name="Gilbert J.A."/>
            <person name="Pupko T."/>
            <person name="Shuman H.A."/>
            <person name="Segal G."/>
        </authorList>
    </citation>
    <scope>NUCLEOTIDE SEQUENCE [LARGE SCALE GENOMIC DNA]</scope>
    <source>
        <strain evidence="1 2">ATCC 49751</strain>
    </source>
</reference>
<comment type="caution">
    <text evidence="1">The sequence shown here is derived from an EMBL/GenBank/DDBJ whole genome shotgun (WGS) entry which is preliminary data.</text>
</comment>
<evidence type="ECO:0000313" key="2">
    <source>
        <dbReference type="Proteomes" id="UP000054869"/>
    </source>
</evidence>
<dbReference type="Proteomes" id="UP000054869">
    <property type="component" value="Unassembled WGS sequence"/>
</dbReference>
<accession>A0A0W0VZK9</accession>
<dbReference type="eggNOG" id="COG5238">
    <property type="taxonomic scope" value="Bacteria"/>
</dbReference>
<dbReference type="AlphaFoldDB" id="A0A0W0VZK9"/>
<dbReference type="EMBL" id="LNYI01000004">
    <property type="protein sequence ID" value="KTD25417.1"/>
    <property type="molecule type" value="Genomic_DNA"/>
</dbReference>
<proteinExistence type="predicted"/>
<dbReference type="RefSeq" id="WP_028374351.1">
    <property type="nucleotide sequence ID" value="NZ_LNYI01000004.1"/>
</dbReference>
<dbReference type="Pfam" id="PF13516">
    <property type="entry name" value="LRR_6"/>
    <property type="match status" value="1"/>
</dbReference>
<evidence type="ECO:0000313" key="1">
    <source>
        <dbReference type="EMBL" id="KTD25417.1"/>
    </source>
</evidence>
<gene>
    <name evidence="1" type="primary">legL6</name>
    <name evidence="1" type="ORF">Llan_0163</name>
</gene>
<keyword evidence="2" id="KW-1185">Reference proteome</keyword>